<dbReference type="SUPFAM" id="SSF52540">
    <property type="entry name" value="P-loop containing nucleoside triphosphate hydrolases"/>
    <property type="match status" value="1"/>
</dbReference>
<protein>
    <recommendedName>
        <fullName evidence="4">Thymidylate kinase</fullName>
        <ecNumber evidence="3">2.7.4.9</ecNumber>
    </recommendedName>
    <alternativeName>
        <fullName evidence="10">dTMP kinase</fullName>
    </alternativeName>
</protein>
<comment type="pathway">
    <text evidence="1">Pyrimidine metabolism; dTTP biosynthesis.</text>
</comment>
<dbReference type="EC" id="2.7.4.9" evidence="3"/>
<evidence type="ECO:0000256" key="6">
    <source>
        <dbReference type="ARBA" id="ARBA00022727"/>
    </source>
</evidence>
<keyword evidence="5" id="KW-0808">Transferase</keyword>
<evidence type="ECO:0000256" key="3">
    <source>
        <dbReference type="ARBA" id="ARBA00012980"/>
    </source>
</evidence>
<dbReference type="PANTHER" id="PTHR10344:SF1">
    <property type="entry name" value="THYMIDYLATE KINASE"/>
    <property type="match status" value="1"/>
</dbReference>
<dbReference type="GO" id="GO:0004550">
    <property type="term" value="F:nucleoside diphosphate kinase activity"/>
    <property type="evidence" value="ECO:0007669"/>
    <property type="project" value="TreeGrafter"/>
</dbReference>
<organismHost>
    <name type="scientific">Loxodonta africana</name>
    <name type="common">African elephant</name>
    <dbReference type="NCBI Taxonomy" id="9785"/>
</organismHost>
<dbReference type="Proteomes" id="UP000101490">
    <property type="component" value="Segment"/>
</dbReference>
<dbReference type="Gene3D" id="3.40.50.300">
    <property type="entry name" value="P-loop containing nucleotide triphosphate hydrolases"/>
    <property type="match status" value="1"/>
</dbReference>
<evidence type="ECO:0000256" key="7">
    <source>
        <dbReference type="ARBA" id="ARBA00022741"/>
    </source>
</evidence>
<reference evidence="13 14" key="1">
    <citation type="journal article" date="2011" name="PLoS ONE">
        <title>Chasing Jenner's Vaccine: Revisiting Cowpox Virus Classification.</title>
        <authorList>
            <person name="Carroll D.S."/>
            <person name="Emerson G.L."/>
            <person name="Li Y."/>
            <person name="Sammons S."/>
            <person name="Olson V."/>
            <person name="Frace M."/>
            <person name="Nakazawa Y."/>
            <person name="Czerny C.P."/>
            <person name="Tryland M."/>
            <person name="Kolodziejek J."/>
            <person name="Nowotny N."/>
            <person name="Olsen-Rasmussen M."/>
            <person name="Khristova M."/>
            <person name="Govil D."/>
            <person name="Karem K."/>
            <person name="Damon I.K."/>
            <person name="Meyer H."/>
        </authorList>
    </citation>
    <scope>NUCLEOTIDE SEQUENCE [LARGE SCALE GENOMIC DNA]</scope>
    <source>
        <strain evidence="13">Norway_1994_MAN</strain>
    </source>
</reference>
<organismHost>
    <name type="scientific">Bos taurus</name>
    <name type="common">Bovine</name>
    <dbReference type="NCBI Taxonomy" id="9913"/>
</organismHost>
<dbReference type="EMBL" id="HQ420899">
    <property type="protein sequence ID" value="ADZ30574.1"/>
    <property type="molecule type" value="Genomic_DNA"/>
</dbReference>
<dbReference type="InterPro" id="IPR018094">
    <property type="entry name" value="Thymidylate_kinase"/>
</dbReference>
<evidence type="ECO:0000256" key="2">
    <source>
        <dbReference type="ARBA" id="ARBA00009776"/>
    </source>
</evidence>
<sequence>MVACDFSLKDDVAQDPLLNESILSKDKMDSLFSLDGLIFLLPMISIKVDLIVSDDHIFIFSFITRINFKKYVKFMKMSRGALIVFEGLDKSGKTTQCMNIMESIPSNTIKYLNFPQRSTVTGKMIDDYLTRKKTYNDHIVNLLFCANRWEFASFIQEQLEQGITLIVDRYAFSGVAYAAAKGASMTLSKSYESGLPKPDLVIFLESGSKEINRNVGEEIYEDVTFQQKVLQEYKKMIEEGDIHWQIISSEFEEDVKKELIKNIVIEAIHTVTGPVGQLWM</sequence>
<evidence type="ECO:0000256" key="4">
    <source>
        <dbReference type="ARBA" id="ARBA00017144"/>
    </source>
</evidence>
<accession>G0XXB2</accession>
<evidence type="ECO:0000313" key="13">
    <source>
        <dbReference type="EMBL" id="ADZ30574.1"/>
    </source>
</evidence>
<proteinExistence type="inferred from homology"/>
<keyword evidence="7" id="KW-0547">Nucleotide-binding</keyword>
<keyword evidence="6" id="KW-0545">Nucleotide biosynthesis</keyword>
<organismHost>
    <name type="scientific">Homo sapiens</name>
    <name type="common">Human</name>
    <dbReference type="NCBI Taxonomy" id="9606"/>
</organismHost>
<organismHost>
    <name type="scientific">Microtus agrestis</name>
    <name type="common">Short-tailed field vole</name>
    <dbReference type="NCBI Taxonomy" id="29092"/>
</organismHost>
<organism evidence="13 14">
    <name type="scientific">Cowpox virus</name>
    <name type="common">CPV</name>
    <dbReference type="NCBI Taxonomy" id="10243"/>
    <lineage>
        <taxon>Viruses</taxon>
        <taxon>Varidnaviria</taxon>
        <taxon>Bamfordvirae</taxon>
        <taxon>Nucleocytoviricota</taxon>
        <taxon>Pokkesviricetes</taxon>
        <taxon>Chitovirales</taxon>
        <taxon>Poxviridae</taxon>
        <taxon>Chordopoxvirinae</taxon>
        <taxon>Orthopoxvirus</taxon>
        <taxon>Orthopoxvirus cowpox</taxon>
    </lineage>
</organism>
<evidence type="ECO:0000256" key="5">
    <source>
        <dbReference type="ARBA" id="ARBA00022679"/>
    </source>
</evidence>
<dbReference type="GO" id="GO:0006227">
    <property type="term" value="P:dUDP biosynthetic process"/>
    <property type="evidence" value="ECO:0007669"/>
    <property type="project" value="TreeGrafter"/>
</dbReference>
<keyword evidence="9" id="KW-0067">ATP-binding</keyword>
<dbReference type="UniPathway" id="UPA00575"/>
<evidence type="ECO:0000256" key="9">
    <source>
        <dbReference type="ARBA" id="ARBA00022840"/>
    </source>
</evidence>
<dbReference type="InterPro" id="IPR027417">
    <property type="entry name" value="P-loop_NTPase"/>
</dbReference>
<feature type="domain" description="Thymidylate kinase-like" evidence="12">
    <location>
        <begin position="85"/>
        <end position="257"/>
    </location>
</feature>
<evidence type="ECO:0000313" key="14">
    <source>
        <dbReference type="Proteomes" id="UP000101490"/>
    </source>
</evidence>
<dbReference type="InterPro" id="IPR039430">
    <property type="entry name" value="Thymidylate_kin-like_dom"/>
</dbReference>
<evidence type="ECO:0000256" key="10">
    <source>
        <dbReference type="ARBA" id="ARBA00029962"/>
    </source>
</evidence>
<organismHost>
    <name type="scientific">Mus musculus</name>
    <name type="common">Mouse</name>
    <dbReference type="NCBI Taxonomy" id="10090"/>
</organismHost>
<dbReference type="PANTHER" id="PTHR10344">
    <property type="entry name" value="THYMIDYLATE KINASE"/>
    <property type="match status" value="1"/>
</dbReference>
<dbReference type="PROSITE" id="PS01331">
    <property type="entry name" value="THYMIDYLATE_KINASE"/>
    <property type="match status" value="1"/>
</dbReference>
<evidence type="ECO:0000259" key="12">
    <source>
        <dbReference type="Pfam" id="PF02223"/>
    </source>
</evidence>
<dbReference type="Pfam" id="PF02223">
    <property type="entry name" value="Thymidylate_kin"/>
    <property type="match status" value="1"/>
</dbReference>
<comment type="similarity">
    <text evidence="2">Belongs to the thymidylate kinase family.</text>
</comment>
<organismHost>
    <name type="scientific">Felis catus</name>
    <name type="common">Cat</name>
    <name type="synonym">Felis silvestris catus</name>
    <dbReference type="NCBI Taxonomy" id="9685"/>
</organismHost>
<evidence type="ECO:0000256" key="1">
    <source>
        <dbReference type="ARBA" id="ARBA00004992"/>
    </source>
</evidence>
<organismHost>
    <name type="scientific">Apodemus sylvaticus</name>
    <name type="common">European woodmouse</name>
    <dbReference type="NCBI Taxonomy" id="10129"/>
</organismHost>
<dbReference type="InterPro" id="IPR018095">
    <property type="entry name" value="Thymidylate_kin_CS"/>
</dbReference>
<keyword evidence="8 13" id="KW-0418">Kinase</keyword>
<comment type="catalytic activity">
    <reaction evidence="11">
        <text>dTMP + ATP = dTDP + ADP</text>
        <dbReference type="Rhea" id="RHEA:13517"/>
        <dbReference type="ChEBI" id="CHEBI:30616"/>
        <dbReference type="ChEBI" id="CHEBI:58369"/>
        <dbReference type="ChEBI" id="CHEBI:63528"/>
        <dbReference type="ChEBI" id="CHEBI:456216"/>
        <dbReference type="EC" id="2.7.4.9"/>
    </reaction>
</comment>
<dbReference type="NCBIfam" id="TIGR00041">
    <property type="entry name" value="DTMP_kinase"/>
    <property type="match status" value="1"/>
</dbReference>
<dbReference type="GO" id="GO:0006235">
    <property type="term" value="P:dTTP biosynthetic process"/>
    <property type="evidence" value="ECO:0007669"/>
    <property type="project" value="UniProtKB-UniPathway"/>
</dbReference>
<dbReference type="GO" id="GO:0005524">
    <property type="term" value="F:ATP binding"/>
    <property type="evidence" value="ECO:0007669"/>
    <property type="project" value="UniProtKB-KW"/>
</dbReference>
<organismHost>
    <name type="scientific">Myodes glareolus</name>
    <name type="common">Bank vole</name>
    <name type="synonym">Clethrionomys glareolus</name>
    <dbReference type="NCBI Taxonomy" id="447135"/>
</organismHost>
<evidence type="ECO:0000256" key="8">
    <source>
        <dbReference type="ARBA" id="ARBA00022777"/>
    </source>
</evidence>
<dbReference type="GO" id="GO:0004798">
    <property type="term" value="F:dTMP kinase activity"/>
    <property type="evidence" value="ECO:0007669"/>
    <property type="project" value="UniProtKB-EC"/>
</dbReference>
<name>G0XXB2_COWPX</name>
<evidence type="ECO:0000256" key="11">
    <source>
        <dbReference type="ARBA" id="ARBA00048743"/>
    </source>
</evidence>
<dbReference type="GO" id="GO:0006233">
    <property type="term" value="P:dTDP biosynthetic process"/>
    <property type="evidence" value="ECO:0007669"/>
    <property type="project" value="InterPro"/>
</dbReference>
<gene>
    <name evidence="13" type="ORF">CPXV_NOR1994_MAN_175</name>
</gene>